<comment type="subunit">
    <text evidence="1">Homohexamer.</text>
</comment>
<gene>
    <name evidence="2" type="ORF">PQJ61_07325</name>
</gene>
<sequence length="109" mass="11632">MKIFELNEKLGFELLTKCPESVITSAYTSDLLSDVMGNAPDDSVLITIQAHKNTIAVASLAGINAIILCNNRKAPEDMLPAAEKECIAILQTGLNQFEASVAVAKALDL</sequence>
<evidence type="ECO:0000256" key="1">
    <source>
        <dbReference type="ARBA" id="ARBA00011643"/>
    </source>
</evidence>
<evidence type="ECO:0000313" key="3">
    <source>
        <dbReference type="Proteomes" id="UP001221217"/>
    </source>
</evidence>
<organism evidence="2 3">
    <name type="scientific">Candidatus Thalassospirochaeta sargassi</name>
    <dbReference type="NCBI Taxonomy" id="3119039"/>
    <lineage>
        <taxon>Bacteria</taxon>
        <taxon>Pseudomonadati</taxon>
        <taxon>Spirochaetota</taxon>
        <taxon>Spirochaetia</taxon>
        <taxon>Spirochaetales</taxon>
        <taxon>Spirochaetaceae</taxon>
        <taxon>Candidatus Thalassospirochaeta</taxon>
    </lineage>
</organism>
<reference evidence="2 3" key="1">
    <citation type="submission" date="2022-12" db="EMBL/GenBank/DDBJ databases">
        <title>Metagenome assembled genome from gulf of manar.</title>
        <authorList>
            <person name="Kohli P."/>
            <person name="Pk S."/>
            <person name="Venkata Ramana C."/>
            <person name="Sasikala C."/>
        </authorList>
    </citation>
    <scope>NUCLEOTIDE SEQUENCE [LARGE SCALE GENOMIC DNA]</scope>
    <source>
        <strain evidence="2">JB008</strain>
    </source>
</reference>
<name>A0AAJ1IFS9_9SPIO</name>
<dbReference type="Gene3D" id="3.40.1390.20">
    <property type="entry name" value="HprK N-terminal domain-like"/>
    <property type="match status" value="1"/>
</dbReference>
<proteinExistence type="predicted"/>
<dbReference type="InterPro" id="IPR028979">
    <property type="entry name" value="Ser_kin/Pase_Hpr-like_N_sf"/>
</dbReference>
<protein>
    <submittedName>
        <fullName evidence="2">Iron-sulfur binding hydrogenase</fullName>
    </submittedName>
</protein>
<evidence type="ECO:0000313" key="2">
    <source>
        <dbReference type="EMBL" id="MDC7226560.1"/>
    </source>
</evidence>
<dbReference type="Proteomes" id="UP001221217">
    <property type="component" value="Unassembled WGS sequence"/>
</dbReference>
<dbReference type="EMBL" id="JAQQAL010000014">
    <property type="protein sequence ID" value="MDC7226560.1"/>
    <property type="molecule type" value="Genomic_DNA"/>
</dbReference>
<accession>A0AAJ1IFS9</accession>
<comment type="caution">
    <text evidence="2">The sequence shown here is derived from an EMBL/GenBank/DDBJ whole genome shotgun (WGS) entry which is preliminary data.</text>
</comment>
<dbReference type="SUPFAM" id="SSF75138">
    <property type="entry name" value="HprK N-terminal domain-like"/>
    <property type="match status" value="1"/>
</dbReference>
<dbReference type="AlphaFoldDB" id="A0AAJ1IFS9"/>